<keyword evidence="2" id="KW-0378">Hydrolase</keyword>
<proteinExistence type="predicted"/>
<dbReference type="InterPro" id="IPR017946">
    <property type="entry name" value="PLC-like_Pdiesterase_TIM-brl"/>
</dbReference>
<gene>
    <name evidence="2" type="ORF">BKA00_005878</name>
</gene>
<organism evidence="2 3">
    <name type="scientific">Actinomadura coerulea</name>
    <dbReference type="NCBI Taxonomy" id="46159"/>
    <lineage>
        <taxon>Bacteria</taxon>
        <taxon>Bacillati</taxon>
        <taxon>Actinomycetota</taxon>
        <taxon>Actinomycetes</taxon>
        <taxon>Streptosporangiales</taxon>
        <taxon>Thermomonosporaceae</taxon>
        <taxon>Actinomadura</taxon>
    </lineage>
</organism>
<keyword evidence="3" id="KW-1185">Reference proteome</keyword>
<dbReference type="PROSITE" id="PS51704">
    <property type="entry name" value="GP_PDE"/>
    <property type="match status" value="1"/>
</dbReference>
<dbReference type="PANTHER" id="PTHR46211">
    <property type="entry name" value="GLYCEROPHOSPHORYL DIESTER PHOSPHODIESTERASE"/>
    <property type="match status" value="1"/>
</dbReference>
<dbReference type="EMBL" id="JACHMQ010000001">
    <property type="protein sequence ID" value="MBB6398964.1"/>
    <property type="molecule type" value="Genomic_DNA"/>
</dbReference>
<dbReference type="Proteomes" id="UP000546324">
    <property type="component" value="Unassembled WGS sequence"/>
</dbReference>
<feature type="domain" description="GP-PDE" evidence="1">
    <location>
        <begin position="5"/>
        <end position="274"/>
    </location>
</feature>
<dbReference type="EC" id="3.1.4.46" evidence="2"/>
<protein>
    <submittedName>
        <fullName evidence="2">Glycerophosphoryl diester phosphodiesterase</fullName>
        <ecNumber evidence="2">3.1.4.46</ecNumber>
    </submittedName>
</protein>
<evidence type="ECO:0000313" key="3">
    <source>
        <dbReference type="Proteomes" id="UP000546324"/>
    </source>
</evidence>
<accession>A0A7X0G3V1</accession>
<evidence type="ECO:0000259" key="1">
    <source>
        <dbReference type="PROSITE" id="PS51704"/>
    </source>
</evidence>
<dbReference type="GO" id="GO:0008889">
    <property type="term" value="F:glycerophosphodiester phosphodiesterase activity"/>
    <property type="evidence" value="ECO:0007669"/>
    <property type="project" value="UniProtKB-EC"/>
</dbReference>
<reference evidence="2 3" key="1">
    <citation type="submission" date="2020-08" db="EMBL/GenBank/DDBJ databases">
        <title>Sequencing the genomes of 1000 actinobacteria strains.</title>
        <authorList>
            <person name="Klenk H.-P."/>
        </authorList>
    </citation>
    <scope>NUCLEOTIDE SEQUENCE [LARGE SCALE GENOMIC DNA]</scope>
    <source>
        <strain evidence="2 3">DSM 43675</strain>
    </source>
</reference>
<name>A0A7X0G3V1_9ACTN</name>
<dbReference type="InterPro" id="IPR030395">
    <property type="entry name" value="GP_PDE_dom"/>
</dbReference>
<comment type="caution">
    <text evidence="2">The sequence shown here is derived from an EMBL/GenBank/DDBJ whole genome shotgun (WGS) entry which is preliminary data.</text>
</comment>
<dbReference type="SUPFAM" id="SSF51695">
    <property type="entry name" value="PLC-like phosphodiesterases"/>
    <property type="match status" value="1"/>
</dbReference>
<dbReference type="PANTHER" id="PTHR46211:SF14">
    <property type="entry name" value="GLYCEROPHOSPHODIESTER PHOSPHODIESTERASE"/>
    <property type="match status" value="1"/>
</dbReference>
<dbReference type="AlphaFoldDB" id="A0A7X0G3V1"/>
<sequence>MISSVEVHGHRGARGLRPENTLPGFAHALDLGVDVIELDVGLSSDGVVVLGHDQVLSPAVLADTGPAWPGDPAYPYLGTPVRELSLAQLRTLDAGLGCEGAPLPGTGIPTLAEACALLAPTGVRLSVELKTDPSWTGEEVELLTASVAAVLKDFGCTGRSQLLAFDWRVLAEARRHYPDLGRVALMERKTLVPGTDWLAGHSPADPVAAAFALGATAVSPEHAITTPALTDQAHALALPVIVWTVNTPTDMTRFMDQGVDAIVTDYPDVLLALRTPTPAV</sequence>
<dbReference type="GO" id="GO:0006629">
    <property type="term" value="P:lipid metabolic process"/>
    <property type="evidence" value="ECO:0007669"/>
    <property type="project" value="InterPro"/>
</dbReference>
<dbReference type="Gene3D" id="3.20.20.190">
    <property type="entry name" value="Phosphatidylinositol (PI) phosphodiesterase"/>
    <property type="match status" value="1"/>
</dbReference>
<evidence type="ECO:0000313" key="2">
    <source>
        <dbReference type="EMBL" id="MBB6398964.1"/>
    </source>
</evidence>
<dbReference type="Pfam" id="PF03009">
    <property type="entry name" value="GDPD"/>
    <property type="match status" value="1"/>
</dbReference>
<dbReference type="RefSeq" id="WP_185030489.1">
    <property type="nucleotide sequence ID" value="NZ_JACHMQ010000001.1"/>
</dbReference>